<feature type="transmembrane region" description="Helical" evidence="2">
    <location>
        <begin position="17"/>
        <end position="36"/>
    </location>
</feature>
<name>A0A1I2ZBQ7_9EURY</name>
<feature type="transmembrane region" description="Helical" evidence="2">
    <location>
        <begin position="67"/>
        <end position="86"/>
    </location>
</feature>
<gene>
    <name evidence="3" type="ORF">SAMN04488066_101374</name>
</gene>
<keyword evidence="2" id="KW-0472">Membrane</keyword>
<reference evidence="3 4" key="1">
    <citation type="submission" date="2016-10" db="EMBL/GenBank/DDBJ databases">
        <authorList>
            <person name="Varghese N."/>
            <person name="Submissions S."/>
        </authorList>
    </citation>
    <scope>NUCLEOTIDE SEQUENCE [LARGE SCALE GENOMIC DNA]</scope>
    <source>
        <strain evidence="3 4">CGMCC 1.6377</strain>
    </source>
</reference>
<evidence type="ECO:0000256" key="2">
    <source>
        <dbReference type="SAM" id="Phobius"/>
    </source>
</evidence>
<feature type="transmembrane region" description="Helical" evidence="2">
    <location>
        <begin position="126"/>
        <end position="144"/>
    </location>
</feature>
<dbReference type="Proteomes" id="UP000323537">
    <property type="component" value="Unassembled WGS sequence"/>
</dbReference>
<proteinExistence type="predicted"/>
<sequence length="175" mass="16786">MTRLARTLLGEVGFERAAVWSVTGFALTLVAVRSAGSVGTDPVAVAAACAVVAAVGVAGFARVGGGLLPSALLAYGPVAAVLLELVGPRIRLVAGGGIAVDVGGDAPIPGATGDALATLLAVMEPLALAVAGTVVLALVGFLVGRGLTAATGGDAGNDDANSKDDDGSPTADVDD</sequence>
<dbReference type="AlphaFoldDB" id="A0A1I2ZBQ7"/>
<evidence type="ECO:0000313" key="4">
    <source>
        <dbReference type="Proteomes" id="UP000323537"/>
    </source>
</evidence>
<dbReference type="OrthoDB" id="331622at2157"/>
<organism evidence="3 4">
    <name type="scientific">Halorubrum aquaticum</name>
    <dbReference type="NCBI Taxonomy" id="387340"/>
    <lineage>
        <taxon>Archaea</taxon>
        <taxon>Methanobacteriati</taxon>
        <taxon>Methanobacteriota</taxon>
        <taxon>Stenosarchaea group</taxon>
        <taxon>Halobacteria</taxon>
        <taxon>Halobacteriales</taxon>
        <taxon>Haloferacaceae</taxon>
        <taxon>Halorubrum</taxon>
    </lineage>
</organism>
<keyword evidence="4" id="KW-1185">Reference proteome</keyword>
<protein>
    <submittedName>
        <fullName evidence="3">Uncharacterized protein</fullName>
    </submittedName>
</protein>
<dbReference type="EMBL" id="FOPZ01000001">
    <property type="protein sequence ID" value="SFH34531.1"/>
    <property type="molecule type" value="Genomic_DNA"/>
</dbReference>
<keyword evidence="2" id="KW-0812">Transmembrane</keyword>
<dbReference type="RefSeq" id="WP_188127842.1">
    <property type="nucleotide sequence ID" value="NZ_BAAADP010000001.1"/>
</dbReference>
<accession>A0A1I2ZBQ7</accession>
<keyword evidence="2" id="KW-1133">Transmembrane helix</keyword>
<feature type="transmembrane region" description="Helical" evidence="2">
    <location>
        <begin position="43"/>
        <end position="61"/>
    </location>
</feature>
<feature type="region of interest" description="Disordered" evidence="1">
    <location>
        <begin position="153"/>
        <end position="175"/>
    </location>
</feature>
<evidence type="ECO:0000313" key="3">
    <source>
        <dbReference type="EMBL" id="SFH34531.1"/>
    </source>
</evidence>
<evidence type="ECO:0000256" key="1">
    <source>
        <dbReference type="SAM" id="MobiDB-lite"/>
    </source>
</evidence>